<organism evidence="2 3">
    <name type="scientific">Paenibacillus lycopersici</name>
    <dbReference type="NCBI Taxonomy" id="2704462"/>
    <lineage>
        <taxon>Bacteria</taxon>
        <taxon>Bacillati</taxon>
        <taxon>Bacillota</taxon>
        <taxon>Bacilli</taxon>
        <taxon>Bacillales</taxon>
        <taxon>Paenibacillaceae</taxon>
        <taxon>Paenibacillus</taxon>
    </lineage>
</organism>
<evidence type="ECO:0000313" key="3">
    <source>
        <dbReference type="Proteomes" id="UP000476064"/>
    </source>
</evidence>
<accession>A0A6C0FYC3</accession>
<dbReference type="AlphaFoldDB" id="A0A6C0FYC3"/>
<dbReference type="PROSITE" id="PS51257">
    <property type="entry name" value="PROKAR_LIPOPROTEIN"/>
    <property type="match status" value="1"/>
</dbReference>
<reference evidence="2 3" key="1">
    <citation type="submission" date="2020-01" db="EMBL/GenBank/DDBJ databases">
        <title>Paenibacillus sp. nov., isolated from tomato rhizosphere.</title>
        <authorList>
            <person name="Weon H.-Y."/>
            <person name="Lee S.A."/>
        </authorList>
    </citation>
    <scope>NUCLEOTIDE SEQUENCE [LARGE SCALE GENOMIC DNA]</scope>
    <source>
        <strain evidence="2 3">12200R-189</strain>
    </source>
</reference>
<keyword evidence="3" id="KW-1185">Reference proteome</keyword>
<gene>
    <name evidence="2" type="ORF">GXP70_08430</name>
</gene>
<evidence type="ECO:0008006" key="4">
    <source>
        <dbReference type="Google" id="ProtNLM"/>
    </source>
</evidence>
<evidence type="ECO:0000313" key="2">
    <source>
        <dbReference type="EMBL" id="QHT59969.1"/>
    </source>
</evidence>
<keyword evidence="1" id="KW-0732">Signal</keyword>
<sequence>MKKQWAILACVMIALVLFTTSCTNGTPKYTKLFNRVEEHRAIFLQPREEALVTLQITDSLGEYDKNRGIIRQEDIITVNQMDFRQEMMVDSLTDKIIGYRIKTLLPRSESGFRNARELVNAFLDRYEPTEDGDRIREATDTIDRMAFPLLPLIDSKTSAKPAGEE</sequence>
<feature type="chain" id="PRO_5025455637" description="Sporulation protein" evidence="1">
    <location>
        <begin position="26"/>
        <end position="165"/>
    </location>
</feature>
<evidence type="ECO:0000256" key="1">
    <source>
        <dbReference type="SAM" id="SignalP"/>
    </source>
</evidence>
<dbReference type="RefSeq" id="WP_162356035.1">
    <property type="nucleotide sequence ID" value="NZ_CP048209.1"/>
</dbReference>
<protein>
    <recommendedName>
        <fullName evidence="4">Sporulation protein</fullName>
    </recommendedName>
</protein>
<name>A0A6C0FYC3_9BACL</name>
<dbReference type="Proteomes" id="UP000476064">
    <property type="component" value="Chromosome"/>
</dbReference>
<proteinExistence type="predicted"/>
<dbReference type="KEGG" id="plyc:GXP70_08430"/>
<feature type="signal peptide" evidence="1">
    <location>
        <begin position="1"/>
        <end position="25"/>
    </location>
</feature>
<dbReference type="EMBL" id="CP048209">
    <property type="protein sequence ID" value="QHT59969.1"/>
    <property type="molecule type" value="Genomic_DNA"/>
</dbReference>